<dbReference type="Proteomes" id="UP000183954">
    <property type="component" value="Unassembled WGS sequence"/>
</dbReference>
<gene>
    <name evidence="1" type="ORF">SAMN02746098_03149</name>
</gene>
<reference evidence="2" key="1">
    <citation type="submission" date="2016-11" db="EMBL/GenBank/DDBJ databases">
        <authorList>
            <person name="Varghese N."/>
            <person name="Submissions S."/>
        </authorList>
    </citation>
    <scope>NUCLEOTIDE SEQUENCE [LARGE SCALE GENOMIC DNA]</scope>
    <source>
        <strain evidence="2">DSM 15449</strain>
    </source>
</reference>
<protein>
    <submittedName>
        <fullName evidence="1">Uncharacterized protein</fullName>
    </submittedName>
</protein>
<dbReference type="EMBL" id="FQXJ01000011">
    <property type="protein sequence ID" value="SHI21841.1"/>
    <property type="molecule type" value="Genomic_DNA"/>
</dbReference>
<dbReference type="STRING" id="1121420.SAMN02746098_03149"/>
<organism evidence="1 2">
    <name type="scientific">Desulfosporosinus lacus DSM 15449</name>
    <dbReference type="NCBI Taxonomy" id="1121420"/>
    <lineage>
        <taxon>Bacteria</taxon>
        <taxon>Bacillati</taxon>
        <taxon>Bacillota</taxon>
        <taxon>Clostridia</taxon>
        <taxon>Eubacteriales</taxon>
        <taxon>Desulfitobacteriaceae</taxon>
        <taxon>Desulfosporosinus</taxon>
    </lineage>
</organism>
<evidence type="ECO:0000313" key="2">
    <source>
        <dbReference type="Proteomes" id="UP000183954"/>
    </source>
</evidence>
<name>A0A1M5ZCB0_9FIRM</name>
<keyword evidence="2" id="KW-1185">Reference proteome</keyword>
<proteinExistence type="predicted"/>
<dbReference type="AlphaFoldDB" id="A0A1M5ZCB0"/>
<evidence type="ECO:0000313" key="1">
    <source>
        <dbReference type="EMBL" id="SHI21841.1"/>
    </source>
</evidence>
<sequence>MFSLAIDMYADYHVTGRLCSTEEISLFLNPIEFLIATYANSLGIYSLITENIKPLMISQLVTFMKEVNVTWMFLKRYKPMSLSVFLCLS</sequence>
<accession>A0A1M5ZCB0</accession>